<dbReference type="AlphaFoldDB" id="A0A8H3TTK3"/>
<feature type="transmembrane region" description="Helical" evidence="10">
    <location>
        <begin position="775"/>
        <end position="796"/>
    </location>
</feature>
<gene>
    <name evidence="11" type="ORF">NliqN6_3392</name>
</gene>
<feature type="transmembrane region" description="Helical" evidence="10">
    <location>
        <begin position="681"/>
        <end position="709"/>
    </location>
</feature>
<feature type="transmembrane region" description="Helical" evidence="10">
    <location>
        <begin position="808"/>
        <end position="825"/>
    </location>
</feature>
<feature type="transmembrane region" description="Helical" evidence="10">
    <location>
        <begin position="900"/>
        <end position="924"/>
    </location>
</feature>
<feature type="compositionally biased region" description="Polar residues" evidence="9">
    <location>
        <begin position="1011"/>
        <end position="1026"/>
    </location>
</feature>
<evidence type="ECO:0000256" key="6">
    <source>
        <dbReference type="ARBA" id="ARBA00022989"/>
    </source>
</evidence>
<dbReference type="PANTHER" id="PTHR31064">
    <property type="entry name" value="POTASSIUM TRANSPORT PROTEIN DDB_G0292412-RELATED"/>
    <property type="match status" value="1"/>
</dbReference>
<dbReference type="EMBL" id="BLZA01000019">
    <property type="protein sequence ID" value="GHJ86990.1"/>
    <property type="molecule type" value="Genomic_DNA"/>
</dbReference>
<keyword evidence="5" id="KW-0630">Potassium</keyword>
<dbReference type="GO" id="GO:1990573">
    <property type="term" value="P:potassium ion import across plasma membrane"/>
    <property type="evidence" value="ECO:0007669"/>
    <property type="project" value="TreeGrafter"/>
</dbReference>
<dbReference type="GO" id="GO:0005886">
    <property type="term" value="C:plasma membrane"/>
    <property type="evidence" value="ECO:0007669"/>
    <property type="project" value="TreeGrafter"/>
</dbReference>
<name>A0A8H3TTK3_9TREE</name>
<sequence>MQQQGLRDGFRDMMNMAGVKPSTMQSSTLVESGTGYDETEARMRELNQPFWVKFRKLITGSLNFYRVHMLYFIITPLIISGIFYGANTEYQIDYVDCLFLCVSAMTVTGLATNNLSQLNGYQQSLLFVQMVMGNIITISLVMIMVRQYFFQQEFRHIIEARRQAELEAAQREEAGGGLQSPLKRLRRLSQSLSHPEVQNQDRPQTTGSKLRWTDLFRHSAPPTAENTPRQSLEEARGARSEDSHPSSASSLEKAHRNGQAEILTPKRPPMPDRQHSGSKMGKKKGKGWKGTKLRTDMIQRVEGGGVGLVNPMGWYHSPLEGPPLNATVLPRESYELNETRPAPPPPDSILDNAEGIMDSTQQPPNEYYTASPTELSRTQSPENLSSEPPQDMRRSSEPTNHLAPLSNEEKFPRTKTIAFDDNVDKNRPQRGSIAVAGMTGSSAANRDFMYPSQGRTTGYMPRTGTIRSMNASQGLPVTRTMTRRTAASSSGRILPATSTYDSSGFPRTMTLNQTAKTTGFGGFPTPLALLRTGFETIFPKQSEKLAKTLTMQRTFSNPAGAAPTNPEVKEVGYISFDAVVGRNSHFHDLTKDEHDELGGVEYRALRVLFWIVLLYYICFQVFAFIIVGPYIEAKDYQGVFREQFRYVPEYWFSAFQVVSAFSNTGMSLCDQSMVPFQTAYVMIAVIFVLIFAGNTAFPILLRGIIWIIYRLTPDGSRVRETLQFLLDHPRRCFIYLFPRTQTYFLIFVMVTLTMTDWVCFLVLDIGNPVIEAIPVGKRIAAAFLQSAAVRAAGFGIVPLNSLAPAVKVLYVIMQYISVYPIAMSVRATNVYEEKSLGVFKEGPDEDEEPTDQGPQAITKYLGWHARRQLAFDIWWLAGALWVVCIVERGQLNNEENAPWFSIFNIIFELVSAYGTVGLSLGVAYDNFSLCGAFKPLSKVVIILVMIRGRHRGLPVAIDRAVMLPKDLKVVEERPIGDDPDRLARRATRRSSVIASSTHPGSPRMFDPPTQPSLTHIRSRSNGNETMTPFKLSDPAHDEGDNSARWMSSTGSPERTFSLNKGRKPRSSSNESKHEASISSAFSPTTVESNEQALDTSEGIHPASIPPGGLYSARYNAPGAGIDAQGAPRSLGTLKESALSRHPTMN</sequence>
<dbReference type="InterPro" id="IPR051143">
    <property type="entry name" value="TrkH_K-transport"/>
</dbReference>
<dbReference type="InterPro" id="IPR004773">
    <property type="entry name" value="K/Na_transp_Trk1/HKT1"/>
</dbReference>
<feature type="compositionally biased region" description="Basic and acidic residues" evidence="9">
    <location>
        <begin position="231"/>
        <end position="244"/>
    </location>
</feature>
<feature type="transmembrane region" description="Helical" evidence="10">
    <location>
        <begin position="650"/>
        <end position="669"/>
    </location>
</feature>
<evidence type="ECO:0000256" key="7">
    <source>
        <dbReference type="ARBA" id="ARBA00023065"/>
    </source>
</evidence>
<feature type="compositionally biased region" description="Polar residues" evidence="9">
    <location>
        <begin position="196"/>
        <end position="208"/>
    </location>
</feature>
<proteinExistence type="predicted"/>
<dbReference type="Proteomes" id="UP000620104">
    <property type="component" value="Unassembled WGS sequence"/>
</dbReference>
<feature type="transmembrane region" description="Helical" evidence="10">
    <location>
        <begin position="94"/>
        <end position="112"/>
    </location>
</feature>
<feature type="transmembrane region" description="Helical" evidence="10">
    <location>
        <begin position="743"/>
        <end position="763"/>
    </location>
</feature>
<evidence type="ECO:0000256" key="4">
    <source>
        <dbReference type="ARBA" id="ARBA00022692"/>
    </source>
</evidence>
<feature type="region of interest" description="Disordered" evidence="9">
    <location>
        <begin position="335"/>
        <end position="428"/>
    </location>
</feature>
<feature type="compositionally biased region" description="Polar residues" evidence="9">
    <location>
        <begin position="989"/>
        <end position="999"/>
    </location>
</feature>
<keyword evidence="6 10" id="KW-1133">Transmembrane helix</keyword>
<evidence type="ECO:0000256" key="5">
    <source>
        <dbReference type="ARBA" id="ARBA00022958"/>
    </source>
</evidence>
<keyword evidence="3" id="KW-0633">Potassium transport</keyword>
<dbReference type="NCBIfam" id="TIGR00934">
    <property type="entry name" value="2a38euk"/>
    <property type="match status" value="1"/>
</dbReference>
<comment type="subcellular location">
    <subcellularLocation>
        <location evidence="1">Membrane</location>
        <topology evidence="1">Multi-pass membrane protein</topology>
    </subcellularLocation>
</comment>
<evidence type="ECO:0000256" key="3">
    <source>
        <dbReference type="ARBA" id="ARBA00022538"/>
    </source>
</evidence>
<evidence type="ECO:0000256" key="8">
    <source>
        <dbReference type="ARBA" id="ARBA00023136"/>
    </source>
</evidence>
<feature type="compositionally biased region" description="Basic residues" evidence="9">
    <location>
        <begin position="280"/>
        <end position="292"/>
    </location>
</feature>
<evidence type="ECO:0008006" key="13">
    <source>
        <dbReference type="Google" id="ProtNLM"/>
    </source>
</evidence>
<dbReference type="Pfam" id="PF02386">
    <property type="entry name" value="TrkH"/>
    <property type="match status" value="1"/>
</dbReference>
<feature type="region of interest" description="Disordered" evidence="9">
    <location>
        <begin position="191"/>
        <end position="294"/>
    </location>
</feature>
<feature type="transmembrane region" description="Helical" evidence="10">
    <location>
        <begin position="124"/>
        <end position="145"/>
    </location>
</feature>
<keyword evidence="12" id="KW-1185">Reference proteome</keyword>
<keyword evidence="7" id="KW-0406">Ion transport</keyword>
<feature type="transmembrane region" description="Helical" evidence="10">
    <location>
        <begin position="607"/>
        <end position="630"/>
    </location>
</feature>
<feature type="compositionally biased region" description="Polar residues" evidence="9">
    <location>
        <begin position="1076"/>
        <end position="1094"/>
    </location>
</feature>
<keyword evidence="4 10" id="KW-0812">Transmembrane</keyword>
<dbReference type="OrthoDB" id="9999863at2759"/>
<dbReference type="GO" id="GO:0030007">
    <property type="term" value="P:intracellular potassium ion homeostasis"/>
    <property type="evidence" value="ECO:0007669"/>
    <property type="project" value="TreeGrafter"/>
</dbReference>
<evidence type="ECO:0000313" key="12">
    <source>
        <dbReference type="Proteomes" id="UP000620104"/>
    </source>
</evidence>
<comment type="caution">
    <text evidence="11">The sequence shown here is derived from an EMBL/GenBank/DDBJ whole genome shotgun (WGS) entry which is preliminary data.</text>
</comment>
<reference evidence="11" key="1">
    <citation type="submission" date="2020-07" db="EMBL/GenBank/DDBJ databases">
        <title>Draft Genome Sequence of a Deep-Sea Yeast, Naganishia (Cryptococcus) liquefaciens strain N6.</title>
        <authorList>
            <person name="Han Y.W."/>
            <person name="Kajitani R."/>
            <person name="Morimoto H."/>
            <person name="Parhat M."/>
            <person name="Tsubouchi H."/>
            <person name="Bakenova O."/>
            <person name="Ogata M."/>
            <person name="Argunhan B."/>
            <person name="Aoki R."/>
            <person name="Kajiwara S."/>
            <person name="Itoh T."/>
            <person name="Iwasaki H."/>
        </authorList>
    </citation>
    <scope>NUCLEOTIDE SEQUENCE</scope>
    <source>
        <strain evidence="11">N6</strain>
    </source>
</reference>
<evidence type="ECO:0000256" key="2">
    <source>
        <dbReference type="ARBA" id="ARBA00022448"/>
    </source>
</evidence>
<organism evidence="11 12">
    <name type="scientific">Naganishia liquefaciens</name>
    <dbReference type="NCBI Taxonomy" id="104408"/>
    <lineage>
        <taxon>Eukaryota</taxon>
        <taxon>Fungi</taxon>
        <taxon>Dikarya</taxon>
        <taxon>Basidiomycota</taxon>
        <taxon>Agaricomycotina</taxon>
        <taxon>Tremellomycetes</taxon>
        <taxon>Filobasidiales</taxon>
        <taxon>Filobasidiaceae</taxon>
        <taxon>Naganishia</taxon>
    </lineage>
</organism>
<protein>
    <recommendedName>
        <fullName evidence="13">Potassium transport protein</fullName>
    </recommendedName>
</protein>
<feature type="transmembrane region" description="Helical" evidence="10">
    <location>
        <begin position="869"/>
        <end position="888"/>
    </location>
</feature>
<dbReference type="PANTHER" id="PTHR31064:SF30">
    <property type="entry name" value="HIGH-AFFINITY POTASSIUM TRANSPORT PROTEIN-RELATED"/>
    <property type="match status" value="1"/>
</dbReference>
<keyword evidence="2" id="KW-0813">Transport</keyword>
<keyword evidence="8 10" id="KW-0472">Membrane</keyword>
<evidence type="ECO:0000256" key="1">
    <source>
        <dbReference type="ARBA" id="ARBA00004141"/>
    </source>
</evidence>
<feature type="transmembrane region" description="Helical" evidence="10">
    <location>
        <begin position="69"/>
        <end position="87"/>
    </location>
</feature>
<dbReference type="InterPro" id="IPR003445">
    <property type="entry name" value="Cat_transpt"/>
</dbReference>
<feature type="compositionally biased region" description="Polar residues" evidence="9">
    <location>
        <begin position="358"/>
        <end position="388"/>
    </location>
</feature>
<dbReference type="GO" id="GO:0140107">
    <property type="term" value="F:high-affinity potassium ion transmembrane transporter activity"/>
    <property type="evidence" value="ECO:0007669"/>
    <property type="project" value="TreeGrafter"/>
</dbReference>
<accession>A0A8H3TTK3</accession>
<feature type="compositionally biased region" description="Polar residues" evidence="9">
    <location>
        <begin position="1044"/>
        <end position="1058"/>
    </location>
</feature>
<evidence type="ECO:0000313" key="11">
    <source>
        <dbReference type="EMBL" id="GHJ86990.1"/>
    </source>
</evidence>
<evidence type="ECO:0000256" key="9">
    <source>
        <dbReference type="SAM" id="MobiDB-lite"/>
    </source>
</evidence>
<feature type="region of interest" description="Disordered" evidence="9">
    <location>
        <begin position="977"/>
        <end position="1145"/>
    </location>
</feature>
<evidence type="ECO:0000256" key="10">
    <source>
        <dbReference type="SAM" id="Phobius"/>
    </source>
</evidence>